<organism evidence="4 5">
    <name type="scientific">Saponaria officinalis</name>
    <name type="common">Common soapwort</name>
    <name type="synonym">Lychnis saponaria</name>
    <dbReference type="NCBI Taxonomy" id="3572"/>
    <lineage>
        <taxon>Eukaryota</taxon>
        <taxon>Viridiplantae</taxon>
        <taxon>Streptophyta</taxon>
        <taxon>Embryophyta</taxon>
        <taxon>Tracheophyta</taxon>
        <taxon>Spermatophyta</taxon>
        <taxon>Magnoliopsida</taxon>
        <taxon>eudicotyledons</taxon>
        <taxon>Gunneridae</taxon>
        <taxon>Pentapetalae</taxon>
        <taxon>Caryophyllales</taxon>
        <taxon>Caryophyllaceae</taxon>
        <taxon>Caryophylleae</taxon>
        <taxon>Saponaria</taxon>
    </lineage>
</organism>
<evidence type="ECO:0000313" key="5">
    <source>
        <dbReference type="Proteomes" id="UP001443914"/>
    </source>
</evidence>
<dbReference type="PROSITE" id="PS51375">
    <property type="entry name" value="PPR"/>
    <property type="match status" value="2"/>
</dbReference>
<dbReference type="Pfam" id="PF13041">
    <property type="entry name" value="PPR_2"/>
    <property type="match status" value="2"/>
</dbReference>
<protein>
    <recommendedName>
        <fullName evidence="6">Pentatricopeptide repeat-containing protein</fullName>
    </recommendedName>
</protein>
<dbReference type="PANTHER" id="PTHR47941">
    <property type="entry name" value="PENTATRICOPEPTIDE REPEAT-CONTAINING PROTEIN 3, MITOCHONDRIAL"/>
    <property type="match status" value="1"/>
</dbReference>
<dbReference type="Proteomes" id="UP001443914">
    <property type="component" value="Unassembled WGS sequence"/>
</dbReference>
<gene>
    <name evidence="4" type="ORF">RND81_09G023300</name>
</gene>
<evidence type="ECO:0000313" key="4">
    <source>
        <dbReference type="EMBL" id="KAK9688940.1"/>
    </source>
</evidence>
<sequence>MRFFSTGFALVRRLYKFGPISERLPFVFSSRLHHLCLATLKPMHKTADALLIPLLPCYSRSSCASSLRFSSNSARPLNRAYRKRVNRRLKLANKPKLDEVQFNKAMSQLPARFTADDLHDVLTSEDDPTVCLELFNWASRQHRFKHSVTTFHVTLQKLGIAGMVEEMYDIVDQVLALPHFGSEPLYNTIIYYYTKARKLSRAVTVFKHMKKVENSDCRPSSRTYNLLFAAFLARGKNTYINHMYMGTMESLFKQMINDDIEPDIFTLNSMILGYVLSNHVNDALRIFHQMGVVYTSVPDSLTYDHLIYGLCAQSRTNNATELFNQMTEKGLNASSKTYNSLVNALTLVGDIDKALKYLREMTESRKHVDFITYKTVLDEFRRRGRAVEALNLVKEFGEKKVLDWVTSRKLLKDFRVRIAPT</sequence>
<dbReference type="InterPro" id="IPR002885">
    <property type="entry name" value="PPR_rpt"/>
</dbReference>
<reference evidence="4" key="1">
    <citation type="submission" date="2024-03" db="EMBL/GenBank/DDBJ databases">
        <title>WGS assembly of Saponaria officinalis var. Norfolk2.</title>
        <authorList>
            <person name="Jenkins J."/>
            <person name="Shu S."/>
            <person name="Grimwood J."/>
            <person name="Barry K."/>
            <person name="Goodstein D."/>
            <person name="Schmutz J."/>
            <person name="Leebens-Mack J."/>
            <person name="Osbourn A."/>
        </authorList>
    </citation>
    <scope>NUCLEOTIDE SEQUENCE [LARGE SCALE GENOMIC DNA]</scope>
    <source>
        <strain evidence="4">JIC</strain>
    </source>
</reference>
<proteinExistence type="inferred from homology"/>
<evidence type="ECO:0008006" key="6">
    <source>
        <dbReference type="Google" id="ProtNLM"/>
    </source>
</evidence>
<keyword evidence="2" id="KW-0677">Repeat</keyword>
<comment type="caution">
    <text evidence="4">The sequence shown here is derived from an EMBL/GenBank/DDBJ whole genome shotgun (WGS) entry which is preliminary data.</text>
</comment>
<name>A0AAW1IHU9_SAPOF</name>
<dbReference type="EMBL" id="JBDFQZ010000009">
    <property type="protein sequence ID" value="KAK9688940.1"/>
    <property type="molecule type" value="Genomic_DNA"/>
</dbReference>
<dbReference type="Gene3D" id="1.25.40.10">
    <property type="entry name" value="Tetratricopeptide repeat domain"/>
    <property type="match status" value="2"/>
</dbReference>
<comment type="similarity">
    <text evidence="1">Belongs to the PPR family. P subfamily.</text>
</comment>
<dbReference type="AlphaFoldDB" id="A0AAW1IHU9"/>
<dbReference type="NCBIfam" id="TIGR00756">
    <property type="entry name" value="PPR"/>
    <property type="match status" value="3"/>
</dbReference>
<keyword evidence="5" id="KW-1185">Reference proteome</keyword>
<feature type="repeat" description="PPR" evidence="3">
    <location>
        <begin position="299"/>
        <end position="333"/>
    </location>
</feature>
<dbReference type="InterPro" id="IPR011990">
    <property type="entry name" value="TPR-like_helical_dom_sf"/>
</dbReference>
<evidence type="ECO:0000256" key="1">
    <source>
        <dbReference type="ARBA" id="ARBA00007626"/>
    </source>
</evidence>
<feature type="repeat" description="PPR" evidence="3">
    <location>
        <begin position="334"/>
        <end position="368"/>
    </location>
</feature>
<accession>A0AAW1IHU9</accession>
<dbReference type="Pfam" id="PF13812">
    <property type="entry name" value="PPR_3"/>
    <property type="match status" value="1"/>
</dbReference>
<evidence type="ECO:0000256" key="2">
    <source>
        <dbReference type="ARBA" id="ARBA00022737"/>
    </source>
</evidence>
<evidence type="ECO:0000256" key="3">
    <source>
        <dbReference type="PROSITE-ProRule" id="PRU00708"/>
    </source>
</evidence>